<dbReference type="EMBL" id="QGKX02001290">
    <property type="protein sequence ID" value="KAF3539713.1"/>
    <property type="molecule type" value="Genomic_DNA"/>
</dbReference>
<dbReference type="AlphaFoldDB" id="A0A8S9QIB7"/>
<organism evidence="1 2">
    <name type="scientific">Brassica cretica</name>
    <name type="common">Mustard</name>
    <dbReference type="NCBI Taxonomy" id="69181"/>
    <lineage>
        <taxon>Eukaryota</taxon>
        <taxon>Viridiplantae</taxon>
        <taxon>Streptophyta</taxon>
        <taxon>Embryophyta</taxon>
        <taxon>Tracheophyta</taxon>
        <taxon>Spermatophyta</taxon>
        <taxon>Magnoliopsida</taxon>
        <taxon>eudicotyledons</taxon>
        <taxon>Gunneridae</taxon>
        <taxon>Pentapetalae</taxon>
        <taxon>rosids</taxon>
        <taxon>malvids</taxon>
        <taxon>Brassicales</taxon>
        <taxon>Brassicaceae</taxon>
        <taxon>Brassiceae</taxon>
        <taxon>Brassica</taxon>
    </lineage>
</organism>
<evidence type="ECO:0000313" key="1">
    <source>
        <dbReference type="EMBL" id="KAF3539713.1"/>
    </source>
</evidence>
<gene>
    <name evidence="1" type="ORF">F2Q69_00021341</name>
</gene>
<sequence>MRRHRSSFYSSLRSIAQAGTSQLRKTHCLLQHAFPAEPPQVKNLSDLQLYAHERLFFISFSDTLPVVIRVSEICDLINQHQTSANASLSVTPPETSIPRD</sequence>
<proteinExistence type="predicted"/>
<evidence type="ECO:0000313" key="2">
    <source>
        <dbReference type="Proteomes" id="UP000712600"/>
    </source>
</evidence>
<protein>
    <submittedName>
        <fullName evidence="1">Uncharacterized protein</fullName>
    </submittedName>
</protein>
<dbReference type="Proteomes" id="UP000712600">
    <property type="component" value="Unassembled WGS sequence"/>
</dbReference>
<name>A0A8S9QIB7_BRACR</name>
<comment type="caution">
    <text evidence="1">The sequence shown here is derived from an EMBL/GenBank/DDBJ whole genome shotgun (WGS) entry which is preliminary data.</text>
</comment>
<reference evidence="1" key="1">
    <citation type="submission" date="2019-12" db="EMBL/GenBank/DDBJ databases">
        <title>Genome sequencing and annotation of Brassica cretica.</title>
        <authorList>
            <person name="Studholme D.J."/>
            <person name="Sarris P."/>
        </authorList>
    </citation>
    <scope>NUCLEOTIDE SEQUENCE</scope>
    <source>
        <strain evidence="1">PFS-109/04</strain>
        <tissue evidence="1">Leaf</tissue>
    </source>
</reference>
<accession>A0A8S9QIB7</accession>